<dbReference type="PIRSF" id="PIRSF036956">
    <property type="entry name" value="Hrs_Vps27"/>
    <property type="match status" value="1"/>
</dbReference>
<name>A0AA36D3R7_9BILA</name>
<evidence type="ECO:0000313" key="8">
    <source>
        <dbReference type="EMBL" id="CAJ0580161.1"/>
    </source>
</evidence>
<dbReference type="GO" id="GO:0032456">
    <property type="term" value="P:endocytic recycling"/>
    <property type="evidence" value="ECO:0007669"/>
    <property type="project" value="TreeGrafter"/>
</dbReference>
<dbReference type="GO" id="GO:0008270">
    <property type="term" value="F:zinc ion binding"/>
    <property type="evidence" value="ECO:0007669"/>
    <property type="project" value="UniProtKB-KW"/>
</dbReference>
<evidence type="ECO:0000256" key="4">
    <source>
        <dbReference type="PROSITE-ProRule" id="PRU00091"/>
    </source>
</evidence>
<dbReference type="PANTHER" id="PTHR46275:SF1">
    <property type="entry name" value="HEPATOCYTE GROWTH FACTOR-REGULATED TYROSINE KINASE SUBSTRATE"/>
    <property type="match status" value="1"/>
</dbReference>
<feature type="region of interest" description="Disordered" evidence="5">
    <location>
        <begin position="433"/>
        <end position="463"/>
    </location>
</feature>
<evidence type="ECO:0000313" key="9">
    <source>
        <dbReference type="Proteomes" id="UP001177023"/>
    </source>
</evidence>
<dbReference type="EMBL" id="CATQJA010002659">
    <property type="protein sequence ID" value="CAJ0580161.1"/>
    <property type="molecule type" value="Genomic_DNA"/>
</dbReference>
<feature type="compositionally biased region" description="Basic and acidic residues" evidence="5">
    <location>
        <begin position="312"/>
        <end position="323"/>
    </location>
</feature>
<organism evidence="8 9">
    <name type="scientific">Mesorhabditis spiculigera</name>
    <dbReference type="NCBI Taxonomy" id="96644"/>
    <lineage>
        <taxon>Eukaryota</taxon>
        <taxon>Metazoa</taxon>
        <taxon>Ecdysozoa</taxon>
        <taxon>Nematoda</taxon>
        <taxon>Chromadorea</taxon>
        <taxon>Rhabditida</taxon>
        <taxon>Rhabditina</taxon>
        <taxon>Rhabditomorpha</taxon>
        <taxon>Rhabditoidea</taxon>
        <taxon>Rhabditidae</taxon>
        <taxon>Mesorhabditinae</taxon>
        <taxon>Mesorhabditis</taxon>
    </lineage>
</organism>
<feature type="domain" description="VHS" evidence="7">
    <location>
        <begin position="12"/>
        <end position="140"/>
    </location>
</feature>
<evidence type="ECO:0000256" key="2">
    <source>
        <dbReference type="ARBA" id="ARBA00022771"/>
    </source>
</evidence>
<gene>
    <name evidence="8" type="ORF">MSPICULIGERA_LOCUS18362</name>
</gene>
<dbReference type="InterPro" id="IPR017073">
    <property type="entry name" value="HGS/VPS27"/>
</dbReference>
<evidence type="ECO:0000259" key="6">
    <source>
        <dbReference type="PROSITE" id="PS50178"/>
    </source>
</evidence>
<comment type="caution">
    <text evidence="8">The sequence shown here is derived from an EMBL/GenBank/DDBJ whole genome shotgun (WGS) entry which is preliminary data.</text>
</comment>
<dbReference type="PROSITE" id="PS50179">
    <property type="entry name" value="VHS"/>
    <property type="match status" value="1"/>
</dbReference>
<dbReference type="Pfam" id="PF00790">
    <property type="entry name" value="VHS"/>
    <property type="match status" value="1"/>
</dbReference>
<keyword evidence="2 4" id="KW-0863">Zinc-finger</keyword>
<keyword evidence="1" id="KW-0479">Metal-binding</keyword>
<dbReference type="PROSITE" id="PS50178">
    <property type="entry name" value="ZF_FYVE"/>
    <property type="match status" value="1"/>
</dbReference>
<dbReference type="InterPro" id="IPR002014">
    <property type="entry name" value="VHS_dom"/>
</dbReference>
<dbReference type="InterPro" id="IPR008942">
    <property type="entry name" value="ENTH_VHS"/>
</dbReference>
<dbReference type="InterPro" id="IPR011011">
    <property type="entry name" value="Znf_FYVE_PHD"/>
</dbReference>
<dbReference type="Gene3D" id="1.25.40.90">
    <property type="match status" value="1"/>
</dbReference>
<dbReference type="CDD" id="cd15720">
    <property type="entry name" value="FYVE_Hrs"/>
    <property type="match status" value="1"/>
</dbReference>
<feature type="non-terminal residue" evidence="8">
    <location>
        <position position="1"/>
    </location>
</feature>
<evidence type="ECO:0000259" key="7">
    <source>
        <dbReference type="PROSITE" id="PS50179"/>
    </source>
</evidence>
<dbReference type="AlphaFoldDB" id="A0AA36D3R7"/>
<dbReference type="GO" id="GO:0035091">
    <property type="term" value="F:phosphatidylinositol binding"/>
    <property type="evidence" value="ECO:0007669"/>
    <property type="project" value="InterPro"/>
</dbReference>
<feature type="region of interest" description="Disordered" evidence="5">
    <location>
        <begin position="250"/>
        <end position="277"/>
    </location>
</feature>
<dbReference type="InterPro" id="IPR000306">
    <property type="entry name" value="Znf_FYVE"/>
</dbReference>
<dbReference type="GO" id="GO:0005769">
    <property type="term" value="C:early endosome"/>
    <property type="evidence" value="ECO:0007669"/>
    <property type="project" value="TreeGrafter"/>
</dbReference>
<dbReference type="Gene3D" id="3.30.40.10">
    <property type="entry name" value="Zinc/RING finger domain, C3HC4 (zinc finger)"/>
    <property type="match status" value="1"/>
</dbReference>
<dbReference type="InterPro" id="IPR013083">
    <property type="entry name" value="Znf_RING/FYVE/PHD"/>
</dbReference>
<dbReference type="Proteomes" id="UP001177023">
    <property type="component" value="Unassembled WGS sequence"/>
</dbReference>
<dbReference type="SUPFAM" id="SSF48464">
    <property type="entry name" value="ENTH/VHS domain"/>
    <property type="match status" value="1"/>
</dbReference>
<sequence length="497" mass="55489">MAKRFERSLAAATDPNSLDTDWDAVLDCVDQIRGGETKAREGMSTVLKRLASDNPHVQLHCLILLEAMVKNCGKKVHSELATREFMEGVKNLAIEAKAEKVKNKVLELLQCWAMAFANKQEYKIVVDTHNLMKLAGFDFPSVKESDAMFAAQVAPEWEDGPNCFRCRNEFGFLTRKHHCRACGQIFCAGCSSKEMLLPQYGIEKPVRVCDGCFEKGIGVPLGKQASSTSRGKTVFPAVREREDLAYLNLESRSPGQQVSSRRELPSGRRRAASTNREPSLFKNVLRGLFGLKQPEEQPATTAPQTADPENEERERQARLQREKDEEEYQLQMAMAISQSEAEAKEKERATSLYSFYNGVKDQSVNSPMSTLNDSASIAPSENIGIYKGAADVVRESPSENSLNADDPLARYLNRDYWQQRKENADEKVENWEFNPSAPLPSEPSLGGGSCAPTIRGSPTKDYVYPVSAEPSADDDTLRKVEETKKFCADVNEQVYFV</sequence>
<evidence type="ECO:0000256" key="3">
    <source>
        <dbReference type="ARBA" id="ARBA00022833"/>
    </source>
</evidence>
<feature type="compositionally biased region" description="Polar residues" evidence="5">
    <location>
        <begin position="250"/>
        <end position="259"/>
    </location>
</feature>
<reference evidence="8" key="1">
    <citation type="submission" date="2023-06" db="EMBL/GenBank/DDBJ databases">
        <authorList>
            <person name="Delattre M."/>
        </authorList>
    </citation>
    <scope>NUCLEOTIDE SEQUENCE</scope>
    <source>
        <strain evidence="8">AF72</strain>
    </source>
</reference>
<evidence type="ECO:0000256" key="5">
    <source>
        <dbReference type="SAM" id="MobiDB-lite"/>
    </source>
</evidence>
<proteinExistence type="predicted"/>
<accession>A0AA36D3R7</accession>
<feature type="domain" description="FYVE-type" evidence="6">
    <location>
        <begin position="157"/>
        <end position="217"/>
    </location>
</feature>
<dbReference type="SMART" id="SM00064">
    <property type="entry name" value="FYVE"/>
    <property type="match status" value="1"/>
</dbReference>
<evidence type="ECO:0008006" key="10">
    <source>
        <dbReference type="Google" id="ProtNLM"/>
    </source>
</evidence>
<dbReference type="GO" id="GO:0031623">
    <property type="term" value="P:receptor internalization"/>
    <property type="evidence" value="ECO:0007669"/>
    <property type="project" value="TreeGrafter"/>
</dbReference>
<feature type="region of interest" description="Disordered" evidence="5">
    <location>
        <begin position="291"/>
        <end position="327"/>
    </location>
</feature>
<evidence type="ECO:0000256" key="1">
    <source>
        <dbReference type="ARBA" id="ARBA00022723"/>
    </source>
</evidence>
<dbReference type="InterPro" id="IPR017455">
    <property type="entry name" value="Znf_FYVE-rel"/>
</dbReference>
<dbReference type="GO" id="GO:0043130">
    <property type="term" value="F:ubiquitin binding"/>
    <property type="evidence" value="ECO:0007669"/>
    <property type="project" value="InterPro"/>
</dbReference>
<dbReference type="SUPFAM" id="SSF57903">
    <property type="entry name" value="FYVE/PHD zinc finger"/>
    <property type="match status" value="1"/>
</dbReference>
<keyword evidence="9" id="KW-1185">Reference proteome</keyword>
<dbReference type="Pfam" id="PF01363">
    <property type="entry name" value="FYVE"/>
    <property type="match status" value="1"/>
</dbReference>
<protein>
    <recommendedName>
        <fullName evidence="10">Hepatocyte growth factor-regulated tyrosine kinase substrate</fullName>
    </recommendedName>
</protein>
<dbReference type="PANTHER" id="PTHR46275">
    <property type="entry name" value="HEPATOCYTE GROWTH FACTOR-REGULATED TYROSINE KINASE SUBSTRATE"/>
    <property type="match status" value="1"/>
</dbReference>
<dbReference type="SMART" id="SM00288">
    <property type="entry name" value="VHS"/>
    <property type="match status" value="1"/>
</dbReference>
<keyword evidence="3" id="KW-0862">Zinc</keyword>